<reference evidence="1 2" key="1">
    <citation type="journal article" date="2014" name="Genome Announc.">
        <title>Draft Genome Sequence of Lutibaculum baratangense Strain AMV1T, Isolated from a Mud Volcano in Andamans, India.</title>
        <authorList>
            <person name="Singh A."/>
            <person name="Sreenivas A."/>
            <person name="Sathyanarayana Reddy G."/>
            <person name="Pinnaka A.K."/>
            <person name="Shivaji S."/>
        </authorList>
    </citation>
    <scope>NUCLEOTIDE SEQUENCE [LARGE SCALE GENOMIC DNA]</scope>
    <source>
        <strain evidence="1 2">AMV1</strain>
    </source>
</reference>
<comment type="caution">
    <text evidence="1">The sequence shown here is derived from an EMBL/GenBank/DDBJ whole genome shotgun (WGS) entry which is preliminary data.</text>
</comment>
<proteinExistence type="predicted"/>
<organism evidence="1 2">
    <name type="scientific">Lutibaculum baratangense AMV1</name>
    <dbReference type="NCBI Taxonomy" id="631454"/>
    <lineage>
        <taxon>Bacteria</taxon>
        <taxon>Pseudomonadati</taxon>
        <taxon>Pseudomonadota</taxon>
        <taxon>Alphaproteobacteria</taxon>
        <taxon>Hyphomicrobiales</taxon>
        <taxon>Tepidamorphaceae</taxon>
        <taxon>Lutibaculum</taxon>
    </lineage>
</organism>
<accession>V4RCW9</accession>
<name>V4RCW9_9HYPH</name>
<dbReference type="AlphaFoldDB" id="V4RCW9"/>
<dbReference type="eggNOG" id="COG0462">
    <property type="taxonomic scope" value="Bacteria"/>
</dbReference>
<evidence type="ECO:0000313" key="1">
    <source>
        <dbReference type="EMBL" id="ESR23991.1"/>
    </source>
</evidence>
<sequence>MEMMTTLATLPEDLKLLFDRLDVTANTPALRDALEHWREARGQNVFPAAGDLDLPHARGAYDRLFVLFLSEGGQGEWELVSGGAEARALLMPSGSWPRLDKFRNEGLALRLRRLLELVREKGEPVVASFSLDDAVEHQSYELLVAPLSTTGEMVDGALCGIGTG</sequence>
<evidence type="ECO:0000313" key="2">
    <source>
        <dbReference type="Proteomes" id="UP000017819"/>
    </source>
</evidence>
<dbReference type="STRING" id="631454.N177_2760"/>
<evidence type="ECO:0008006" key="3">
    <source>
        <dbReference type="Google" id="ProtNLM"/>
    </source>
</evidence>
<keyword evidence="2" id="KW-1185">Reference proteome</keyword>
<dbReference type="Proteomes" id="UP000017819">
    <property type="component" value="Unassembled WGS sequence"/>
</dbReference>
<gene>
    <name evidence="1" type="ORF">N177_2760</name>
</gene>
<protein>
    <recommendedName>
        <fullName evidence="3">PAS domain-containing protein</fullName>
    </recommendedName>
</protein>
<dbReference type="EMBL" id="AWXZ01000036">
    <property type="protein sequence ID" value="ESR23991.1"/>
    <property type="molecule type" value="Genomic_DNA"/>
</dbReference>